<evidence type="ECO:0000313" key="16">
    <source>
        <dbReference type="EMBL" id="CAE06696.1"/>
    </source>
</evidence>
<gene>
    <name evidence="16" type="ordered locus">SYNW0181</name>
</gene>
<dbReference type="FunFam" id="1.10.10.160:FF:000001">
    <property type="entry name" value="ATP-dependent DNA helicase"/>
    <property type="match status" value="1"/>
</dbReference>
<evidence type="ECO:0000256" key="6">
    <source>
        <dbReference type="ARBA" id="ARBA00023125"/>
    </source>
</evidence>
<evidence type="ECO:0000256" key="3">
    <source>
        <dbReference type="ARBA" id="ARBA00022801"/>
    </source>
</evidence>
<dbReference type="Pfam" id="PF00580">
    <property type="entry name" value="UvrD-helicase"/>
    <property type="match status" value="1"/>
</dbReference>
<keyword evidence="3 11" id="KW-0378">Hydrolase</keyword>
<name>Q7U9S2_PARMW</name>
<dbReference type="CDD" id="cd18807">
    <property type="entry name" value="SF1_C_UvrD"/>
    <property type="match status" value="1"/>
</dbReference>
<dbReference type="GO" id="GO:0043138">
    <property type="term" value="F:3'-5' DNA helicase activity"/>
    <property type="evidence" value="ECO:0007669"/>
    <property type="project" value="UniProtKB-EC"/>
</dbReference>
<dbReference type="PROSITE" id="PS51217">
    <property type="entry name" value="UVRD_HELICASE_CTER"/>
    <property type="match status" value="1"/>
</dbReference>
<dbReference type="EC" id="5.6.2.4" evidence="9"/>
<evidence type="ECO:0000313" key="17">
    <source>
        <dbReference type="Proteomes" id="UP000001422"/>
    </source>
</evidence>
<dbReference type="SUPFAM" id="SSF52540">
    <property type="entry name" value="P-loop containing nucleoside triphosphate hydrolases"/>
    <property type="match status" value="1"/>
</dbReference>
<feature type="binding site" evidence="11">
    <location>
        <begin position="26"/>
        <end position="33"/>
    </location>
    <ligand>
        <name>ATP</name>
        <dbReference type="ChEBI" id="CHEBI:30616"/>
    </ligand>
</feature>
<dbReference type="PROSITE" id="PS51198">
    <property type="entry name" value="UVRD_HELICASE_ATP_BIND"/>
    <property type="match status" value="1"/>
</dbReference>
<keyword evidence="6" id="KW-0238">DNA-binding</keyword>
<evidence type="ECO:0000256" key="10">
    <source>
        <dbReference type="ARBA" id="ARBA00048988"/>
    </source>
</evidence>
<dbReference type="GO" id="GO:0005524">
    <property type="term" value="F:ATP binding"/>
    <property type="evidence" value="ECO:0007669"/>
    <property type="project" value="UniProtKB-UniRule"/>
</dbReference>
<dbReference type="Gene3D" id="1.10.486.10">
    <property type="entry name" value="PCRA, domain 4"/>
    <property type="match status" value="1"/>
</dbReference>
<dbReference type="Pfam" id="PF13361">
    <property type="entry name" value="UvrD_C"/>
    <property type="match status" value="1"/>
</dbReference>
<dbReference type="GO" id="GO:0005829">
    <property type="term" value="C:cytosol"/>
    <property type="evidence" value="ECO:0007669"/>
    <property type="project" value="TreeGrafter"/>
</dbReference>
<keyword evidence="7" id="KW-0413">Isomerase</keyword>
<dbReference type="Gene3D" id="3.40.50.300">
    <property type="entry name" value="P-loop containing nucleotide triphosphate hydrolases"/>
    <property type="match status" value="2"/>
</dbReference>
<dbReference type="KEGG" id="syw:SYNW0181"/>
<keyword evidence="4 11" id="KW-0347">Helicase</keyword>
<dbReference type="InterPro" id="IPR027417">
    <property type="entry name" value="P-loop_NTPase"/>
</dbReference>
<evidence type="ECO:0000259" key="15">
    <source>
        <dbReference type="PROSITE" id="PS51217"/>
    </source>
</evidence>
<evidence type="ECO:0000256" key="9">
    <source>
        <dbReference type="ARBA" id="ARBA00034808"/>
    </source>
</evidence>
<evidence type="ECO:0000256" key="12">
    <source>
        <dbReference type="SAM" id="Coils"/>
    </source>
</evidence>
<dbReference type="GO" id="GO:0003677">
    <property type="term" value="F:DNA binding"/>
    <property type="evidence" value="ECO:0007669"/>
    <property type="project" value="UniProtKB-KW"/>
</dbReference>
<keyword evidence="12" id="KW-0175">Coiled coil</keyword>
<sequence length="797" mass="89217">MSFLAGLNDAQRRAVDHHEGPLLVVAGAGSGKTRALTHRIAHLIGEHGADPAQILAVTFTNKAAREMKERLEVLLAQKLAQSQYGQPWSTLPPVDQRQLRSRIYREVSKELWIGTFHALFARMLRYDIDKFKDAEGLSWTKQFSIYDEADAQSLVKEIVTQELQLDPKRFEPKKTRWAISNAKNQGWLPDQLEANAEGQRGKLTANVYRRYRRALAANNALDFDDLLLLPVQLLQQNEQVRSYWHRRFAHVLVDEYQDTNRTQYDLIKLLVTDGKDPQTYNNWSGRSVFVVGDADQSIYSFRAADFTILMGFQEDFGDQAPDDATRTMVKLEENYRSTATILAAANALIANNSERIDKVLRPTRGDGELITLTRCDDEIAEAEAVVHRLRTMEAANPELSWGDMAVLYRTNAQSRSIEESLVRWGIPYIVVGGLRFYDRREIKDLLAYLRLLVNPADTVSLLRVINVPKRGIGKTTIQRLTDAANQLGIPLWDVVSDAEAVRSLGGRSARGLLQFCELLHDLRRQVQEVAPSELIQQVMEKSGYISELIAEGTDEAEERRRNLQELVNAALQYQEENEEGDLEGFLATAALSSDADSKDTAADRVTLMTLHSSKGLEFPVVCLVGLEQGLFPSYRSLDDPASLEEERRLCYVGITRAKERLFLSHASERRLWGGMREAAVPSVFLSELPEALVQGDLPQSGGAALRRERRLERLTRVDRDRPSSAPANAVRRRQAGPAPGRSWSVGDRVTHASFGVGEITHTFGSGEKVSIAVKFAGMGPKILDPRLAPIEPIAADG</sequence>
<keyword evidence="5 11" id="KW-0067">ATP-binding</keyword>
<keyword evidence="2 11" id="KW-0547">Nucleotide-binding</keyword>
<dbReference type="InterPro" id="IPR013986">
    <property type="entry name" value="DExx_box_DNA_helicase_dom_sf"/>
</dbReference>
<accession>Q7U9S2</accession>
<dbReference type="EMBL" id="BX569689">
    <property type="protein sequence ID" value="CAE06696.1"/>
    <property type="molecule type" value="Genomic_DNA"/>
</dbReference>
<evidence type="ECO:0000256" key="5">
    <source>
        <dbReference type="ARBA" id="ARBA00022840"/>
    </source>
</evidence>
<comment type="similarity">
    <text evidence="1">Belongs to the helicase family. UvrD subfamily.</text>
</comment>
<dbReference type="FunFam" id="1.10.486.10:FF:000003">
    <property type="entry name" value="ATP-dependent DNA helicase"/>
    <property type="match status" value="1"/>
</dbReference>
<dbReference type="GO" id="GO:0009314">
    <property type="term" value="P:response to radiation"/>
    <property type="evidence" value="ECO:0007669"/>
    <property type="project" value="UniProtKB-ARBA"/>
</dbReference>
<dbReference type="InterPro" id="IPR014017">
    <property type="entry name" value="DNA_helicase_UvrD-like_C"/>
</dbReference>
<dbReference type="PANTHER" id="PTHR11070">
    <property type="entry name" value="UVRD / RECB / PCRA DNA HELICASE FAMILY MEMBER"/>
    <property type="match status" value="1"/>
</dbReference>
<dbReference type="Proteomes" id="UP000001422">
    <property type="component" value="Chromosome"/>
</dbReference>
<keyword evidence="17" id="KW-1185">Reference proteome</keyword>
<dbReference type="RefSeq" id="WP_011127057.1">
    <property type="nucleotide sequence ID" value="NC_005070.1"/>
</dbReference>
<dbReference type="CDD" id="cd17932">
    <property type="entry name" value="DEXQc_UvrD"/>
    <property type="match status" value="1"/>
</dbReference>
<dbReference type="GO" id="GO:0033202">
    <property type="term" value="C:DNA helicase complex"/>
    <property type="evidence" value="ECO:0007669"/>
    <property type="project" value="TreeGrafter"/>
</dbReference>
<dbReference type="GO" id="GO:0016887">
    <property type="term" value="F:ATP hydrolysis activity"/>
    <property type="evidence" value="ECO:0007669"/>
    <property type="project" value="RHEA"/>
</dbReference>
<dbReference type="Pfam" id="PF21196">
    <property type="entry name" value="PcrA_UvrD_tudor"/>
    <property type="match status" value="1"/>
</dbReference>
<reference evidence="16 17" key="1">
    <citation type="journal article" date="2003" name="Nature">
        <title>The genome of a motile marine Synechococcus.</title>
        <authorList>
            <person name="Palenik B."/>
            <person name="Brahamsha B."/>
            <person name="Larimer F."/>
            <person name="Land M."/>
            <person name="Hauser L."/>
            <person name="Chain P."/>
            <person name="Lamerdin J."/>
            <person name="Regala W."/>
            <person name="Allen E.A."/>
            <person name="McCarren J."/>
            <person name="Paulsen I."/>
            <person name="Dufresne A."/>
            <person name="Partensky F."/>
            <person name="Webb E."/>
            <person name="Waterbury J."/>
        </authorList>
    </citation>
    <scope>NUCLEOTIDE SEQUENCE [LARGE SCALE GENOMIC DNA]</scope>
    <source>
        <strain evidence="16 17">WH8102</strain>
    </source>
</reference>
<evidence type="ECO:0000259" key="14">
    <source>
        <dbReference type="PROSITE" id="PS51198"/>
    </source>
</evidence>
<dbReference type="InterPro" id="IPR014016">
    <property type="entry name" value="UvrD-like_ATP-bd"/>
</dbReference>
<dbReference type="STRING" id="84588.SYNW0181"/>
<dbReference type="Gene3D" id="1.10.10.160">
    <property type="match status" value="1"/>
</dbReference>
<proteinExistence type="inferred from homology"/>
<protein>
    <recommendedName>
        <fullName evidence="9">DNA 3'-5' helicase</fullName>
        <ecNumber evidence="9">5.6.2.4</ecNumber>
    </recommendedName>
</protein>
<dbReference type="AlphaFoldDB" id="Q7U9S2"/>
<evidence type="ECO:0000256" key="8">
    <source>
        <dbReference type="ARBA" id="ARBA00034617"/>
    </source>
</evidence>
<feature type="domain" description="UvrD-like helicase ATP-binding" evidence="14">
    <location>
        <begin position="5"/>
        <end position="338"/>
    </location>
</feature>
<evidence type="ECO:0000256" key="11">
    <source>
        <dbReference type="PROSITE-ProRule" id="PRU00560"/>
    </source>
</evidence>
<dbReference type="eggNOG" id="COG0210">
    <property type="taxonomic scope" value="Bacteria"/>
</dbReference>
<evidence type="ECO:0000256" key="2">
    <source>
        <dbReference type="ARBA" id="ARBA00022741"/>
    </source>
</evidence>
<comment type="catalytic activity">
    <reaction evidence="10">
        <text>ATP + H2O = ADP + phosphate + H(+)</text>
        <dbReference type="Rhea" id="RHEA:13065"/>
        <dbReference type="ChEBI" id="CHEBI:15377"/>
        <dbReference type="ChEBI" id="CHEBI:15378"/>
        <dbReference type="ChEBI" id="CHEBI:30616"/>
        <dbReference type="ChEBI" id="CHEBI:43474"/>
        <dbReference type="ChEBI" id="CHEBI:456216"/>
        <dbReference type="EC" id="5.6.2.4"/>
    </reaction>
</comment>
<evidence type="ECO:0000256" key="4">
    <source>
        <dbReference type="ARBA" id="ARBA00022806"/>
    </source>
</evidence>
<feature type="domain" description="UvrD-like helicase C-terminal" evidence="15">
    <location>
        <begin position="339"/>
        <end position="615"/>
    </location>
</feature>
<dbReference type="PANTHER" id="PTHR11070:SF2">
    <property type="entry name" value="ATP-DEPENDENT DNA HELICASE SRS2"/>
    <property type="match status" value="1"/>
</dbReference>
<organism evidence="16 17">
    <name type="scientific">Parasynechococcus marenigrum (strain WH8102)</name>
    <dbReference type="NCBI Taxonomy" id="84588"/>
    <lineage>
        <taxon>Bacteria</taxon>
        <taxon>Bacillati</taxon>
        <taxon>Cyanobacteriota</taxon>
        <taxon>Cyanophyceae</taxon>
        <taxon>Synechococcales</taxon>
        <taxon>Prochlorococcaceae</taxon>
        <taxon>Parasynechococcus</taxon>
        <taxon>Parasynechococcus marenigrum</taxon>
    </lineage>
</organism>
<feature type="region of interest" description="Disordered" evidence="13">
    <location>
        <begin position="717"/>
        <end position="746"/>
    </location>
</feature>
<dbReference type="HOGENOM" id="CLU_004585_5_2_3"/>
<dbReference type="InterPro" id="IPR000212">
    <property type="entry name" value="DNA_helicase_UvrD/REP"/>
</dbReference>
<evidence type="ECO:0000256" key="7">
    <source>
        <dbReference type="ARBA" id="ARBA00023235"/>
    </source>
</evidence>
<feature type="coiled-coil region" evidence="12">
    <location>
        <begin position="549"/>
        <end position="583"/>
    </location>
</feature>
<evidence type="ECO:0000256" key="1">
    <source>
        <dbReference type="ARBA" id="ARBA00009922"/>
    </source>
</evidence>
<dbReference type="GO" id="GO:0000725">
    <property type="term" value="P:recombinational repair"/>
    <property type="evidence" value="ECO:0007669"/>
    <property type="project" value="TreeGrafter"/>
</dbReference>
<evidence type="ECO:0000256" key="13">
    <source>
        <dbReference type="SAM" id="MobiDB-lite"/>
    </source>
</evidence>
<comment type="catalytic activity">
    <reaction evidence="8">
        <text>Couples ATP hydrolysis with the unwinding of duplex DNA by translocating in the 3'-5' direction.</text>
        <dbReference type="EC" id="5.6.2.4"/>
    </reaction>
</comment>